<protein>
    <submittedName>
        <fullName evidence="1">Uncharacterized protein</fullName>
    </submittedName>
</protein>
<dbReference type="AlphaFoldDB" id="A0A0H3F570"/>
<accession>A0A0H3F570</accession>
<organism evidence="1 2">
    <name type="scientific">Escherichia coli (strain ATCC 9637 / CCM 2024 / DSM 1116 / LMG 11080 / NBRC 13500 / NCIMB 8666 / NRRL B-766 / W)</name>
    <dbReference type="NCBI Taxonomy" id="566546"/>
    <lineage>
        <taxon>Bacteria</taxon>
        <taxon>Pseudomonadati</taxon>
        <taxon>Pseudomonadota</taxon>
        <taxon>Gammaproteobacteria</taxon>
        <taxon>Enterobacterales</taxon>
        <taxon>Enterobacteriaceae</taxon>
        <taxon>Escherichia</taxon>
    </lineage>
</organism>
<proteinExistence type="predicted"/>
<gene>
    <name evidence="1" type="ordered locus">ECW_m4402</name>
</gene>
<dbReference type="EMBL" id="CP002185">
    <property type="protein sequence ID" value="ADT77690.1"/>
    <property type="molecule type" value="Genomic_DNA"/>
</dbReference>
<evidence type="ECO:0000313" key="1">
    <source>
        <dbReference type="EMBL" id="ADT77690.1"/>
    </source>
</evidence>
<dbReference type="Proteomes" id="UP000008525">
    <property type="component" value="Chromosome"/>
</dbReference>
<sequence>MDILSEEEVSYYKKSLISQEGSIKKGAPGDAPVVAKSALWGVITPCLLHC</sequence>
<dbReference type="PATRIC" id="fig|566546.4.peg.4332"/>
<reference evidence="1 2" key="1">
    <citation type="journal article" date="2011" name="BMC Genomics">
        <title>The genome sequence of E. coli W (ATCC 9637): comparative genome analysis and an improved genome-scale reconstruction of E. coli.</title>
        <authorList>
            <person name="Archer C.T."/>
            <person name="Kim J.F."/>
            <person name="Jeong H."/>
            <person name="Park J.H."/>
            <person name="Vickers C.E."/>
            <person name="Lee S.Y."/>
            <person name="Nielsen L.K."/>
        </authorList>
    </citation>
    <scope>NUCLEOTIDE SEQUENCE [LARGE SCALE GENOMIC DNA]</scope>
    <source>
        <strain evidence="2">ATCC 9637 / CCM 2024 / DSM 1116 / LMG 11080 / NBRC 13500 / NCIMB 8666 / NRRL B-766 / W</strain>
    </source>
</reference>
<dbReference type="KEGG" id="elw:ECW_m4402"/>
<evidence type="ECO:0000313" key="2">
    <source>
        <dbReference type="Proteomes" id="UP000008525"/>
    </source>
</evidence>
<name>A0A0H3F570_ECOLW</name>